<feature type="region of interest" description="Disordered" evidence="3">
    <location>
        <begin position="212"/>
        <end position="234"/>
    </location>
</feature>
<comment type="subcellular location">
    <subcellularLocation>
        <location evidence="2">Nucleus</location>
    </subcellularLocation>
</comment>
<dbReference type="Gene3D" id="1.10.10.10">
    <property type="entry name" value="Winged helix-like DNA-binding domain superfamily/Winged helix DNA-binding domain"/>
    <property type="match status" value="1"/>
</dbReference>
<evidence type="ECO:0000313" key="5">
    <source>
        <dbReference type="EMBL" id="KAH0628826.1"/>
    </source>
</evidence>
<dbReference type="InterPro" id="IPR050998">
    <property type="entry name" value="FOXP"/>
</dbReference>
<feature type="region of interest" description="Disordered" evidence="3">
    <location>
        <begin position="247"/>
        <end position="272"/>
    </location>
</feature>
<dbReference type="PANTHER" id="PTHR45796">
    <property type="entry name" value="FORKHEAD BOX P, ISOFORM C"/>
    <property type="match status" value="1"/>
</dbReference>
<keyword evidence="2" id="KW-0539">Nucleus</keyword>
<evidence type="ECO:0000259" key="4">
    <source>
        <dbReference type="PROSITE" id="PS50039"/>
    </source>
</evidence>
<dbReference type="EMBL" id="JAIPUX010000439">
    <property type="protein sequence ID" value="KAH0628826.1"/>
    <property type="molecule type" value="Genomic_DNA"/>
</dbReference>
<feature type="domain" description="Fork-head" evidence="4">
    <location>
        <begin position="306"/>
        <end position="367"/>
    </location>
</feature>
<feature type="region of interest" description="Disordered" evidence="3">
    <location>
        <begin position="389"/>
        <end position="408"/>
    </location>
</feature>
<comment type="caution">
    <text evidence="5">The sequence shown here is derived from an EMBL/GenBank/DDBJ whole genome shotgun (WGS) entry which is preliminary data.</text>
</comment>
<dbReference type="SUPFAM" id="SSF46785">
    <property type="entry name" value="Winged helix' DNA-binding domain"/>
    <property type="match status" value="1"/>
</dbReference>
<gene>
    <name evidence="5" type="ORF">JD844_010397</name>
</gene>
<sequence>MSPVQEEEEEEEDTLLLNAWLKAILFSSPQDIAAFPKKRHSEPPISGDMCWAIQAAGINTEKWDQSLQDSFTTIHTKERSPGKQVVDTTPYFHSLVERATGRECRRSYTEWQMQEELVRKLEDQLAQEKHRLYLMRAELAHSSHSQHPSAPGLILPHQSKDPRIELSFSNYYEVHTSAERNPSMAIYRYTTARPPFTYAALIGWAEEPQARQNGTLKVSERENDDEGNAAGPEEETVKTHVFGTGGATWTDEDRGLSDPHVGGTDQLRSRRSGWDYPSEFSLSRDRGEPHPLRHRGWMNPSKAQKAILESPKKQLSLNEIYRWFNNNFGYFRHHIPTWKNAIRHNLSLHKCFVRVENTKGAVWTVDEFEYLKRRNQHCSTYPHPFLGNHGAAAVSGQPSREQKEASITDQDTLSPLLFPQGL</sequence>
<proteinExistence type="predicted"/>
<dbReference type="PANTHER" id="PTHR45796:SF7">
    <property type="entry name" value="FORKHEAD BOX PROTEIN P4"/>
    <property type="match status" value="1"/>
</dbReference>
<evidence type="ECO:0000313" key="6">
    <source>
        <dbReference type="Proteomes" id="UP000826234"/>
    </source>
</evidence>
<evidence type="ECO:0000256" key="1">
    <source>
        <dbReference type="ARBA" id="ARBA00023125"/>
    </source>
</evidence>
<dbReference type="InterPro" id="IPR001766">
    <property type="entry name" value="Fork_head_dom"/>
</dbReference>
<evidence type="ECO:0000256" key="3">
    <source>
        <dbReference type="SAM" id="MobiDB-lite"/>
    </source>
</evidence>
<name>A0ABQ7TGZ4_PHRPL</name>
<dbReference type="Pfam" id="PF00250">
    <property type="entry name" value="Forkhead"/>
    <property type="match status" value="1"/>
</dbReference>
<accession>A0ABQ7TGZ4</accession>
<dbReference type="InterPro" id="IPR036388">
    <property type="entry name" value="WH-like_DNA-bd_sf"/>
</dbReference>
<dbReference type="SMART" id="SM00339">
    <property type="entry name" value="FH"/>
    <property type="match status" value="1"/>
</dbReference>
<keyword evidence="6" id="KW-1185">Reference proteome</keyword>
<dbReference type="PROSITE" id="PS00658">
    <property type="entry name" value="FORK_HEAD_2"/>
    <property type="match status" value="1"/>
</dbReference>
<dbReference type="Gene3D" id="1.20.5.340">
    <property type="match status" value="1"/>
</dbReference>
<protein>
    <recommendedName>
        <fullName evidence="4">Fork-head domain-containing protein</fullName>
    </recommendedName>
</protein>
<reference evidence="5 6" key="1">
    <citation type="journal article" date="2022" name="Gigascience">
        <title>A chromosome-level genome assembly and annotation of the desert horned lizard, Phrynosoma platyrhinos, provides insight into chromosomal rearrangements among reptiles.</title>
        <authorList>
            <person name="Koochekian N."/>
            <person name="Ascanio A."/>
            <person name="Farleigh K."/>
            <person name="Card D.C."/>
            <person name="Schield D.R."/>
            <person name="Castoe T.A."/>
            <person name="Jezkova T."/>
        </authorList>
    </citation>
    <scope>NUCLEOTIDE SEQUENCE [LARGE SCALE GENOMIC DNA]</scope>
    <source>
        <strain evidence="5">NK-2021</strain>
    </source>
</reference>
<feature type="DNA-binding region" description="Fork-head" evidence="2">
    <location>
        <begin position="306"/>
        <end position="367"/>
    </location>
</feature>
<dbReference type="Proteomes" id="UP000826234">
    <property type="component" value="Unassembled WGS sequence"/>
</dbReference>
<keyword evidence="1 2" id="KW-0238">DNA-binding</keyword>
<dbReference type="InterPro" id="IPR036390">
    <property type="entry name" value="WH_DNA-bd_sf"/>
</dbReference>
<evidence type="ECO:0000256" key="2">
    <source>
        <dbReference type="PROSITE-ProRule" id="PRU00089"/>
    </source>
</evidence>
<dbReference type="PROSITE" id="PS50039">
    <property type="entry name" value="FORK_HEAD_3"/>
    <property type="match status" value="1"/>
</dbReference>
<dbReference type="InterPro" id="IPR030456">
    <property type="entry name" value="TF_fork_head_CS_2"/>
</dbReference>
<organism evidence="5 6">
    <name type="scientific">Phrynosoma platyrhinos</name>
    <name type="common">Desert horned lizard</name>
    <dbReference type="NCBI Taxonomy" id="52577"/>
    <lineage>
        <taxon>Eukaryota</taxon>
        <taxon>Metazoa</taxon>
        <taxon>Chordata</taxon>
        <taxon>Craniata</taxon>
        <taxon>Vertebrata</taxon>
        <taxon>Euteleostomi</taxon>
        <taxon>Lepidosauria</taxon>
        <taxon>Squamata</taxon>
        <taxon>Bifurcata</taxon>
        <taxon>Unidentata</taxon>
        <taxon>Episquamata</taxon>
        <taxon>Toxicofera</taxon>
        <taxon>Iguania</taxon>
        <taxon>Phrynosomatidae</taxon>
        <taxon>Phrynosomatinae</taxon>
        <taxon>Phrynosoma</taxon>
    </lineage>
</organism>